<feature type="domain" description="ATPase AAA-type core" evidence="1">
    <location>
        <begin position="2"/>
        <end position="112"/>
    </location>
</feature>
<dbReference type="Proteomes" id="UP000215914">
    <property type="component" value="Chromosome 3"/>
</dbReference>
<dbReference type="Gene3D" id="3.40.50.300">
    <property type="entry name" value="P-loop containing nucleotide triphosphate hydrolases"/>
    <property type="match status" value="1"/>
</dbReference>
<keyword evidence="4" id="KW-1185">Reference proteome</keyword>
<dbReference type="Pfam" id="PF00004">
    <property type="entry name" value="AAA"/>
    <property type="match status" value="1"/>
</dbReference>
<name>A0A251V5L3_HELAN</name>
<dbReference type="SUPFAM" id="SSF52540">
    <property type="entry name" value="P-loop containing nucleoside triphosphate hydrolases"/>
    <property type="match status" value="1"/>
</dbReference>
<dbReference type="AlphaFoldDB" id="A0A251V5L3"/>
<reference evidence="2" key="3">
    <citation type="submission" date="2020-06" db="EMBL/GenBank/DDBJ databases">
        <title>Helianthus annuus Genome sequencing and assembly Release 2.</title>
        <authorList>
            <person name="Gouzy J."/>
            <person name="Langlade N."/>
            <person name="Munos S."/>
        </authorList>
    </citation>
    <scope>NUCLEOTIDE SEQUENCE</scope>
    <source>
        <tissue evidence="2">Leaves</tissue>
    </source>
</reference>
<dbReference type="InterPro" id="IPR050747">
    <property type="entry name" value="Mitochondrial_chaperone_BCS1"/>
</dbReference>
<reference evidence="2 4" key="1">
    <citation type="journal article" date="2017" name="Nature">
        <title>The sunflower genome provides insights into oil metabolism, flowering and Asterid evolution.</title>
        <authorList>
            <person name="Badouin H."/>
            <person name="Gouzy J."/>
            <person name="Grassa C.J."/>
            <person name="Murat F."/>
            <person name="Staton S.E."/>
            <person name="Cottret L."/>
            <person name="Lelandais-Briere C."/>
            <person name="Owens G.L."/>
            <person name="Carrere S."/>
            <person name="Mayjonade B."/>
            <person name="Legrand L."/>
            <person name="Gill N."/>
            <person name="Kane N.C."/>
            <person name="Bowers J.E."/>
            <person name="Hubner S."/>
            <person name="Bellec A."/>
            <person name="Berard A."/>
            <person name="Berges H."/>
            <person name="Blanchet N."/>
            <person name="Boniface M.C."/>
            <person name="Brunel D."/>
            <person name="Catrice O."/>
            <person name="Chaidir N."/>
            <person name="Claudel C."/>
            <person name="Donnadieu C."/>
            <person name="Faraut T."/>
            <person name="Fievet G."/>
            <person name="Helmstetter N."/>
            <person name="King M."/>
            <person name="Knapp S.J."/>
            <person name="Lai Z."/>
            <person name="Le Paslier M.C."/>
            <person name="Lippi Y."/>
            <person name="Lorenzon L."/>
            <person name="Mandel J.R."/>
            <person name="Marage G."/>
            <person name="Marchand G."/>
            <person name="Marquand E."/>
            <person name="Bret-Mestries E."/>
            <person name="Morien E."/>
            <person name="Nambeesan S."/>
            <person name="Nguyen T."/>
            <person name="Pegot-Espagnet P."/>
            <person name="Pouilly N."/>
            <person name="Raftis F."/>
            <person name="Sallet E."/>
            <person name="Schiex T."/>
            <person name="Thomas J."/>
            <person name="Vandecasteele C."/>
            <person name="Vares D."/>
            <person name="Vear F."/>
            <person name="Vautrin S."/>
            <person name="Crespi M."/>
            <person name="Mangin B."/>
            <person name="Burke J.M."/>
            <person name="Salse J."/>
            <person name="Munos S."/>
            <person name="Vincourt P."/>
            <person name="Rieseberg L.H."/>
            <person name="Langlade N.B."/>
        </authorList>
    </citation>
    <scope>NUCLEOTIDE SEQUENCE [LARGE SCALE GENOMIC DNA]</scope>
    <source>
        <strain evidence="4">cv. SF193</strain>
        <tissue evidence="2">Leaves</tissue>
    </source>
</reference>
<protein>
    <submittedName>
        <fullName evidence="2 3">ATPase, AAA-type, core, P-loop containing nucleoside triphosphate hydrolase</fullName>
    </submittedName>
</protein>
<dbReference type="OMA" id="HFPFESE"/>
<evidence type="ECO:0000313" key="3">
    <source>
        <dbReference type="EMBL" id="OTG30908.1"/>
    </source>
</evidence>
<dbReference type="EMBL" id="CM007892">
    <property type="protein sequence ID" value="OTG30908.1"/>
    <property type="molecule type" value="Genomic_DNA"/>
</dbReference>
<dbReference type="STRING" id="4232.A0A251V5L3"/>
<dbReference type="GO" id="GO:0016887">
    <property type="term" value="F:ATP hydrolysis activity"/>
    <property type="evidence" value="ECO:0007669"/>
    <property type="project" value="InterPro"/>
</dbReference>
<evidence type="ECO:0000259" key="1">
    <source>
        <dbReference type="Pfam" id="PF00004"/>
    </source>
</evidence>
<accession>A0A251V5L3</accession>
<sequence>MAKHLSYDIYDIDLSKVVDDSDLKMLLLQTTSKSIIVAEDLDRFISSNSNYVSSNSNYSRVTLSGILNFVDGILNSCCGDEKLMVFTMNSKDNIDSAILRPGRIDVHIHFPLCSFNSFRLLANNCLGTRNKAWSV</sequence>
<organism evidence="3 4">
    <name type="scientific">Helianthus annuus</name>
    <name type="common">Common sunflower</name>
    <dbReference type="NCBI Taxonomy" id="4232"/>
    <lineage>
        <taxon>Eukaryota</taxon>
        <taxon>Viridiplantae</taxon>
        <taxon>Streptophyta</taxon>
        <taxon>Embryophyta</taxon>
        <taxon>Tracheophyta</taxon>
        <taxon>Spermatophyta</taxon>
        <taxon>Magnoliopsida</taxon>
        <taxon>eudicotyledons</taxon>
        <taxon>Gunneridae</taxon>
        <taxon>Pentapetalae</taxon>
        <taxon>asterids</taxon>
        <taxon>campanulids</taxon>
        <taxon>Asterales</taxon>
        <taxon>Asteraceae</taxon>
        <taxon>Asteroideae</taxon>
        <taxon>Heliantheae alliance</taxon>
        <taxon>Heliantheae</taxon>
        <taxon>Helianthus</taxon>
    </lineage>
</organism>
<evidence type="ECO:0000313" key="2">
    <source>
        <dbReference type="EMBL" id="KAF5796943.1"/>
    </source>
</evidence>
<dbReference type="EMBL" id="MNCJ02000323">
    <property type="protein sequence ID" value="KAF5796943.1"/>
    <property type="molecule type" value="Genomic_DNA"/>
</dbReference>
<dbReference type="GO" id="GO:0005524">
    <property type="term" value="F:ATP binding"/>
    <property type="evidence" value="ECO:0007669"/>
    <property type="project" value="InterPro"/>
</dbReference>
<dbReference type="InterPro" id="IPR003959">
    <property type="entry name" value="ATPase_AAA_core"/>
</dbReference>
<dbReference type="InParanoid" id="A0A251V5L3"/>
<proteinExistence type="predicted"/>
<keyword evidence="3" id="KW-0378">Hydrolase</keyword>
<evidence type="ECO:0000313" key="4">
    <source>
        <dbReference type="Proteomes" id="UP000215914"/>
    </source>
</evidence>
<dbReference type="PANTHER" id="PTHR23070">
    <property type="entry name" value="BCS1 AAA-TYPE ATPASE"/>
    <property type="match status" value="1"/>
</dbReference>
<dbReference type="Gramene" id="mRNA:HanXRQr2_Chr08g0357751">
    <property type="protein sequence ID" value="CDS:HanXRQr2_Chr08g0357751.1"/>
    <property type="gene ID" value="HanXRQr2_Chr08g0357751"/>
</dbReference>
<gene>
    <name evidence="3" type="ORF">HannXRQ_Chr03g0069621</name>
    <name evidence="2" type="ORF">HanXRQr2_Chr08g0357751</name>
</gene>
<dbReference type="InterPro" id="IPR027417">
    <property type="entry name" value="P-loop_NTPase"/>
</dbReference>
<reference evidence="3" key="2">
    <citation type="submission" date="2017-02" db="EMBL/GenBank/DDBJ databases">
        <title>Sunflower complete genome.</title>
        <authorList>
            <person name="Langlade N."/>
            <person name="Munos S."/>
        </authorList>
    </citation>
    <scope>NUCLEOTIDE SEQUENCE [LARGE SCALE GENOMIC DNA]</scope>
    <source>
        <tissue evidence="3">Leaves</tissue>
    </source>
</reference>